<dbReference type="PANTHER" id="PTHR33221:SF5">
    <property type="entry name" value="HTH-TYPE TRANSCRIPTIONAL REGULATOR ISCR"/>
    <property type="match status" value="1"/>
</dbReference>
<dbReference type="Proteomes" id="UP000294743">
    <property type="component" value="Unassembled WGS sequence"/>
</dbReference>
<dbReference type="SUPFAM" id="SSF46785">
    <property type="entry name" value="Winged helix' DNA-binding domain"/>
    <property type="match status" value="1"/>
</dbReference>
<organism evidence="2 3">
    <name type="scientific">Breznakia blatticola</name>
    <dbReference type="NCBI Taxonomy" id="1754012"/>
    <lineage>
        <taxon>Bacteria</taxon>
        <taxon>Bacillati</taxon>
        <taxon>Bacillota</taxon>
        <taxon>Erysipelotrichia</taxon>
        <taxon>Erysipelotrichales</taxon>
        <taxon>Erysipelotrichaceae</taxon>
        <taxon>Breznakia</taxon>
    </lineage>
</organism>
<dbReference type="InterPro" id="IPR000944">
    <property type="entry name" value="Tscrpt_reg_Rrf2"/>
</dbReference>
<keyword evidence="3" id="KW-1185">Reference proteome</keyword>
<dbReference type="AlphaFoldDB" id="A0A4R7ZTS5"/>
<dbReference type="PROSITE" id="PS51197">
    <property type="entry name" value="HTH_RRF2_2"/>
    <property type="match status" value="1"/>
</dbReference>
<dbReference type="NCBIfam" id="TIGR00738">
    <property type="entry name" value="rrf2_super"/>
    <property type="match status" value="1"/>
</dbReference>
<dbReference type="GO" id="GO:0003677">
    <property type="term" value="F:DNA binding"/>
    <property type="evidence" value="ECO:0007669"/>
    <property type="project" value="UniProtKB-KW"/>
</dbReference>
<dbReference type="PANTHER" id="PTHR33221">
    <property type="entry name" value="WINGED HELIX-TURN-HELIX TRANSCRIPTIONAL REGULATOR, RRF2 FAMILY"/>
    <property type="match status" value="1"/>
</dbReference>
<gene>
    <name evidence="2" type="ORF">EDD63_1091</name>
</gene>
<dbReference type="GO" id="GO:0003700">
    <property type="term" value="F:DNA-binding transcription factor activity"/>
    <property type="evidence" value="ECO:0007669"/>
    <property type="project" value="TreeGrafter"/>
</dbReference>
<dbReference type="RefSeq" id="WP_243833731.1">
    <property type="nucleotide sequence ID" value="NZ_SODD01000009.1"/>
</dbReference>
<dbReference type="Pfam" id="PF02082">
    <property type="entry name" value="Rrf2"/>
    <property type="match status" value="1"/>
</dbReference>
<accession>A0A4R7ZTS5</accession>
<proteinExistence type="predicted"/>
<reference evidence="2 3" key="1">
    <citation type="submission" date="2019-03" db="EMBL/GenBank/DDBJ databases">
        <title>Genomic Encyclopedia of Type Strains, Phase IV (KMG-IV): sequencing the most valuable type-strain genomes for metagenomic binning, comparative biology and taxonomic classification.</title>
        <authorList>
            <person name="Goeker M."/>
        </authorList>
    </citation>
    <scope>NUCLEOTIDE SEQUENCE [LARGE SCALE GENOMIC DNA]</scope>
    <source>
        <strain evidence="2 3">DSM 28867</strain>
    </source>
</reference>
<dbReference type="InterPro" id="IPR036390">
    <property type="entry name" value="WH_DNA-bd_sf"/>
</dbReference>
<evidence type="ECO:0000313" key="3">
    <source>
        <dbReference type="Proteomes" id="UP000294743"/>
    </source>
</evidence>
<keyword evidence="1" id="KW-0238">DNA-binding</keyword>
<sequence>MKISKRGVYAVECLVYLANEEKSMSIADIADKRNCSAKFLEHIFRDLKSANILISKRGKTGGYMLARPSSEISCKDIVMAVEQNIEIVHCVSGYCAQQEHCMTSSLWKRTQDQLYRSLENITIKSLVDSYREEVSHETNYQI</sequence>
<evidence type="ECO:0000256" key="1">
    <source>
        <dbReference type="ARBA" id="ARBA00023125"/>
    </source>
</evidence>
<evidence type="ECO:0000313" key="2">
    <source>
        <dbReference type="EMBL" id="TDW20966.1"/>
    </source>
</evidence>
<dbReference type="Gene3D" id="1.10.10.10">
    <property type="entry name" value="Winged helix-like DNA-binding domain superfamily/Winged helix DNA-binding domain"/>
    <property type="match status" value="1"/>
</dbReference>
<comment type="caution">
    <text evidence="2">The sequence shown here is derived from an EMBL/GenBank/DDBJ whole genome shotgun (WGS) entry which is preliminary data.</text>
</comment>
<protein>
    <submittedName>
        <fullName evidence="2">BadM/Rrf2 family transcriptional regulator</fullName>
    </submittedName>
</protein>
<name>A0A4R7ZTS5_9FIRM</name>
<dbReference type="GO" id="GO:0005829">
    <property type="term" value="C:cytosol"/>
    <property type="evidence" value="ECO:0007669"/>
    <property type="project" value="TreeGrafter"/>
</dbReference>
<dbReference type="EMBL" id="SODD01000009">
    <property type="protein sequence ID" value="TDW20966.1"/>
    <property type="molecule type" value="Genomic_DNA"/>
</dbReference>
<dbReference type="InterPro" id="IPR036388">
    <property type="entry name" value="WH-like_DNA-bd_sf"/>
</dbReference>